<name>A0A1M6DZA5_9ACTN</name>
<evidence type="ECO:0000256" key="4">
    <source>
        <dbReference type="PROSITE-ProRule" id="PRU00473"/>
    </source>
</evidence>
<feature type="compositionally biased region" description="Polar residues" evidence="5">
    <location>
        <begin position="303"/>
        <end position="312"/>
    </location>
</feature>
<feature type="compositionally biased region" description="Low complexity" evidence="5">
    <location>
        <begin position="33"/>
        <end position="44"/>
    </location>
</feature>
<reference evidence="7 8" key="1">
    <citation type="submission" date="2016-11" db="EMBL/GenBank/DDBJ databases">
        <authorList>
            <person name="Jaros S."/>
            <person name="Januszkiewicz K."/>
            <person name="Wedrychowicz H."/>
        </authorList>
    </citation>
    <scope>NUCLEOTIDE SEQUENCE [LARGE SCALE GENOMIC DNA]</scope>
    <source>
        <strain evidence="7 8">CGMCC 4.5723</strain>
    </source>
</reference>
<dbReference type="Gene3D" id="3.30.1330.60">
    <property type="entry name" value="OmpA-like domain"/>
    <property type="match status" value="1"/>
</dbReference>
<organism evidence="7 8">
    <name type="scientific">Nocardiopsis flavescens</name>
    <dbReference type="NCBI Taxonomy" id="758803"/>
    <lineage>
        <taxon>Bacteria</taxon>
        <taxon>Bacillati</taxon>
        <taxon>Actinomycetota</taxon>
        <taxon>Actinomycetes</taxon>
        <taxon>Streptosporangiales</taxon>
        <taxon>Nocardiopsidaceae</taxon>
        <taxon>Nocardiopsis</taxon>
    </lineage>
</organism>
<dbReference type="PANTHER" id="PTHR30329">
    <property type="entry name" value="STATOR ELEMENT OF FLAGELLAR MOTOR COMPLEX"/>
    <property type="match status" value="1"/>
</dbReference>
<dbReference type="GO" id="GO:0009279">
    <property type="term" value="C:cell outer membrane"/>
    <property type="evidence" value="ECO:0007669"/>
    <property type="project" value="UniProtKB-SubCell"/>
</dbReference>
<dbReference type="InterPro" id="IPR050330">
    <property type="entry name" value="Bact_OuterMem_StrucFunc"/>
</dbReference>
<feature type="region of interest" description="Disordered" evidence="5">
    <location>
        <begin position="298"/>
        <end position="330"/>
    </location>
</feature>
<dbReference type="PROSITE" id="PS51123">
    <property type="entry name" value="OMPA_2"/>
    <property type="match status" value="1"/>
</dbReference>
<evidence type="ECO:0000256" key="2">
    <source>
        <dbReference type="ARBA" id="ARBA00023136"/>
    </source>
</evidence>
<keyword evidence="3" id="KW-0998">Cell outer membrane</keyword>
<keyword evidence="2 4" id="KW-0472">Membrane</keyword>
<evidence type="ECO:0000256" key="5">
    <source>
        <dbReference type="SAM" id="MobiDB-lite"/>
    </source>
</evidence>
<evidence type="ECO:0000256" key="3">
    <source>
        <dbReference type="ARBA" id="ARBA00023237"/>
    </source>
</evidence>
<dbReference type="CDD" id="cd07185">
    <property type="entry name" value="OmpA_C-like"/>
    <property type="match status" value="1"/>
</dbReference>
<feature type="region of interest" description="Disordered" evidence="5">
    <location>
        <begin position="18"/>
        <end position="44"/>
    </location>
</feature>
<evidence type="ECO:0000259" key="6">
    <source>
        <dbReference type="PROSITE" id="PS51123"/>
    </source>
</evidence>
<evidence type="ECO:0000256" key="1">
    <source>
        <dbReference type="ARBA" id="ARBA00004442"/>
    </source>
</evidence>
<comment type="subcellular location">
    <subcellularLocation>
        <location evidence="1">Cell outer membrane</location>
    </subcellularLocation>
</comment>
<protein>
    <submittedName>
        <fullName evidence="7">OmpA family protein</fullName>
    </submittedName>
</protein>
<evidence type="ECO:0000313" key="8">
    <source>
        <dbReference type="Proteomes" id="UP000184452"/>
    </source>
</evidence>
<dbReference type="RefSeq" id="WP_084736950.1">
    <property type="nucleotide sequence ID" value="NZ_FQZK01000002.1"/>
</dbReference>
<feature type="domain" description="OmpA-like" evidence="6">
    <location>
        <begin position="214"/>
        <end position="330"/>
    </location>
</feature>
<sequence>MSSLSVATLVMLASGCVISPEDSGSQNTPEPAPEAAPGQEPDQPAGVIAETVTTTTDLGSDLKIEVLALENLANNILRLRIRIRNDSPESFSLSNALSEERDRNTASSITLIDAVNQKRYLSYDLSNGTCFCSKPLEGPIASGSSEELWIAYPGPADEIESMTIVTPLTPPMLDIPVTESTESIENESLGPDQILDLTLISDGLEDQTGRTESGDEVSIILSSDVLFETDSAELSPEAREILEQVAQEIDDATSSVVNIDGHADNTGNDATNIPLSESRASAVEGILSELVTREGLTFESAGHGSSQPIAENSTEEGRERNRRVSVTFEK</sequence>
<dbReference type="InterPro" id="IPR006664">
    <property type="entry name" value="OMP_bac"/>
</dbReference>
<accession>A0A1M6DZA5</accession>
<dbReference type="OrthoDB" id="9782229at2"/>
<dbReference type="InterPro" id="IPR036737">
    <property type="entry name" value="OmpA-like_sf"/>
</dbReference>
<dbReference type="STRING" id="758803.SAMN05421803_10281"/>
<dbReference type="PRINTS" id="PR01021">
    <property type="entry name" value="OMPADOMAIN"/>
</dbReference>
<dbReference type="SUPFAM" id="SSF103088">
    <property type="entry name" value="OmpA-like"/>
    <property type="match status" value="1"/>
</dbReference>
<proteinExistence type="predicted"/>
<dbReference type="Pfam" id="PF00691">
    <property type="entry name" value="OmpA"/>
    <property type="match status" value="1"/>
</dbReference>
<dbReference type="PANTHER" id="PTHR30329:SF21">
    <property type="entry name" value="LIPOPROTEIN YIAD-RELATED"/>
    <property type="match status" value="1"/>
</dbReference>
<dbReference type="InterPro" id="IPR006665">
    <property type="entry name" value="OmpA-like"/>
</dbReference>
<gene>
    <name evidence="7" type="ORF">SAMN05421803_10281</name>
</gene>
<dbReference type="EMBL" id="FQZK01000002">
    <property type="protein sequence ID" value="SHI78521.1"/>
    <property type="molecule type" value="Genomic_DNA"/>
</dbReference>
<dbReference type="Proteomes" id="UP000184452">
    <property type="component" value="Unassembled WGS sequence"/>
</dbReference>
<evidence type="ECO:0000313" key="7">
    <source>
        <dbReference type="EMBL" id="SHI78521.1"/>
    </source>
</evidence>
<keyword evidence="8" id="KW-1185">Reference proteome</keyword>
<dbReference type="AlphaFoldDB" id="A0A1M6DZA5"/>